<sequence length="265" mass="30909">MQTGVYSAQKKDGTVYYRANITYQTKHISLGSFSSEEDAHSAYLEACNLLENEAVTLFNIHSQIRHLSFDKAVCLLNFRDNHLYFHNPIYLRKGYFSYFLSDDMELKFDIDDLFYYAGHRIQKRQGHLFVSDYGMQYSILSRYGIKPYAVTGRDYLFFNGDTHDFRYSNILNINRYHGVFSYEKNGATHYKVFIHINGNYKIGNYASEASAAVAYNKAADLAKTFGVTKQFPENYVDTLNPREYAELYTHVKISKKYIDYLKTFA</sequence>
<dbReference type="STRING" id="360807.ERS852392_01523"/>
<dbReference type="EMBL" id="CYXX01000001">
    <property type="protein sequence ID" value="CUM71508.1"/>
    <property type="molecule type" value="Genomic_DNA"/>
</dbReference>
<evidence type="ECO:0000313" key="2">
    <source>
        <dbReference type="EMBL" id="CUM71508.1"/>
    </source>
</evidence>
<dbReference type="OrthoDB" id="1765300at2"/>
<accession>A0A0M6WS08</accession>
<dbReference type="EMBL" id="CVRS01000077">
    <property type="protein sequence ID" value="CRL39459.1"/>
    <property type="molecule type" value="Genomic_DNA"/>
</dbReference>
<name>A0A0M6WS08_9FIRM</name>
<dbReference type="Proteomes" id="UP000095453">
    <property type="component" value="Unassembled WGS sequence"/>
</dbReference>
<evidence type="ECO:0000313" key="3">
    <source>
        <dbReference type="Proteomes" id="UP000049828"/>
    </source>
</evidence>
<evidence type="ECO:0008006" key="5">
    <source>
        <dbReference type="Google" id="ProtNLM"/>
    </source>
</evidence>
<dbReference type="AlphaFoldDB" id="A0A0M6WS08"/>
<keyword evidence="3" id="KW-1185">Reference proteome</keyword>
<gene>
    <name evidence="2" type="ORF">ERS852444_00139</name>
    <name evidence="1" type="ORF">RIL183_25011</name>
</gene>
<proteinExistence type="predicted"/>
<dbReference type="RefSeq" id="WP_021923121.1">
    <property type="nucleotide sequence ID" value="NZ_CVRS01000077.1"/>
</dbReference>
<protein>
    <recommendedName>
        <fullName evidence="5">AP2/ERF domain-containing protein</fullName>
    </recommendedName>
</protein>
<dbReference type="Proteomes" id="UP000049828">
    <property type="component" value="Unassembled WGS sequence"/>
</dbReference>
<reference evidence="3" key="1">
    <citation type="submission" date="2015-05" db="EMBL/GenBank/DDBJ databases">
        <authorList>
            <consortium name="Pathogen Informatics"/>
        </authorList>
    </citation>
    <scope>NUCLEOTIDE SEQUENCE [LARGE SCALE GENOMIC DNA]</scope>
    <source>
        <strain evidence="2 4">2789STDY5608887</strain>
        <strain evidence="3">L1-83</strain>
    </source>
</reference>
<organism evidence="1 3">
    <name type="scientific">Roseburia inulinivorans</name>
    <dbReference type="NCBI Taxonomy" id="360807"/>
    <lineage>
        <taxon>Bacteria</taxon>
        <taxon>Bacillati</taxon>
        <taxon>Bacillota</taxon>
        <taxon>Clostridia</taxon>
        <taxon>Lachnospirales</taxon>
        <taxon>Lachnospiraceae</taxon>
        <taxon>Roseburia</taxon>
    </lineage>
</organism>
<evidence type="ECO:0000313" key="4">
    <source>
        <dbReference type="Proteomes" id="UP000095453"/>
    </source>
</evidence>
<evidence type="ECO:0000313" key="1">
    <source>
        <dbReference type="EMBL" id="CRL39459.1"/>
    </source>
</evidence>
<reference evidence="1" key="2">
    <citation type="submission" date="2015-05" db="EMBL/GenBank/DDBJ databases">
        <authorList>
            <person name="Wang D.B."/>
            <person name="Wang M."/>
        </authorList>
    </citation>
    <scope>NUCLEOTIDE SEQUENCE [LARGE SCALE GENOMIC DNA]</scope>
    <source>
        <strain evidence="1">L1-83</strain>
    </source>
</reference>